<sequence length="226" mass="24796">MALAVSLLCAGPAVAQQVFTPPQGCTGTLTVQYTSCMVTNVWTCDDEPDGMQWVAMFGPDGPSQVRQVDAEFQWLVTYYFNPSGTRRMQTPAPDPESLTELFATGYDTYDFTVVPEGSAPLRYVGFDEITGDTVIDGEPLKTTSFGMTVYDTGGNAIYSLSGNQYASERHRLFFLGESWDPSAPADVTDSAPMEFIYPGEAGFFSPNPLYGCDMMMSSYTPKEFHQ</sequence>
<dbReference type="AlphaFoldDB" id="A0A1Y5TSE9"/>
<feature type="signal peptide" evidence="1">
    <location>
        <begin position="1"/>
        <end position="15"/>
    </location>
</feature>
<keyword evidence="3" id="KW-1185">Reference proteome</keyword>
<organism evidence="2 3">
    <name type="scientific">Roseisalinus antarcticus</name>
    <dbReference type="NCBI Taxonomy" id="254357"/>
    <lineage>
        <taxon>Bacteria</taxon>
        <taxon>Pseudomonadati</taxon>
        <taxon>Pseudomonadota</taxon>
        <taxon>Alphaproteobacteria</taxon>
        <taxon>Rhodobacterales</taxon>
        <taxon>Roseobacteraceae</taxon>
        <taxon>Roseisalinus</taxon>
    </lineage>
</organism>
<dbReference type="OrthoDB" id="7844595at2"/>
<gene>
    <name evidence="2" type="ORF">ROA7023_03489</name>
</gene>
<keyword evidence="1" id="KW-0732">Signal</keyword>
<accession>A0A1Y5TSE9</accession>
<protein>
    <submittedName>
        <fullName evidence="2">Uncharacterized protein</fullName>
    </submittedName>
</protein>
<reference evidence="2 3" key="1">
    <citation type="submission" date="2017-03" db="EMBL/GenBank/DDBJ databases">
        <authorList>
            <person name="Afonso C.L."/>
            <person name="Miller P.J."/>
            <person name="Scott M.A."/>
            <person name="Spackman E."/>
            <person name="Goraichik I."/>
            <person name="Dimitrov K.M."/>
            <person name="Suarez D.L."/>
            <person name="Swayne D.E."/>
        </authorList>
    </citation>
    <scope>NUCLEOTIDE SEQUENCE [LARGE SCALE GENOMIC DNA]</scope>
    <source>
        <strain evidence="2 3">CECT 7023</strain>
    </source>
</reference>
<evidence type="ECO:0000313" key="2">
    <source>
        <dbReference type="EMBL" id="SLN70964.1"/>
    </source>
</evidence>
<dbReference type="Proteomes" id="UP000193900">
    <property type="component" value="Unassembled WGS sequence"/>
</dbReference>
<dbReference type="EMBL" id="FWFZ01000023">
    <property type="protein sequence ID" value="SLN70964.1"/>
    <property type="molecule type" value="Genomic_DNA"/>
</dbReference>
<proteinExistence type="predicted"/>
<evidence type="ECO:0000313" key="3">
    <source>
        <dbReference type="Proteomes" id="UP000193900"/>
    </source>
</evidence>
<name>A0A1Y5TSE9_9RHOB</name>
<feature type="chain" id="PRO_5013255274" evidence="1">
    <location>
        <begin position="16"/>
        <end position="226"/>
    </location>
</feature>
<evidence type="ECO:0000256" key="1">
    <source>
        <dbReference type="SAM" id="SignalP"/>
    </source>
</evidence>